<dbReference type="GO" id="GO:0003723">
    <property type="term" value="F:RNA binding"/>
    <property type="evidence" value="ECO:0007669"/>
    <property type="project" value="InterPro"/>
</dbReference>
<keyword evidence="5" id="KW-1043">Host membrane</keyword>
<dbReference type="Pfam" id="PF00680">
    <property type="entry name" value="RdRP_1"/>
    <property type="match status" value="1"/>
</dbReference>
<evidence type="ECO:0000256" key="6">
    <source>
        <dbReference type="ARBA" id="ARBA00023136"/>
    </source>
</evidence>
<dbReference type="Pfam" id="PF00910">
    <property type="entry name" value="RNA_helicase"/>
    <property type="match status" value="1"/>
</dbReference>
<comment type="subcellular location">
    <subcellularLocation>
        <location evidence="1">Host membrane</location>
    </subcellularLocation>
</comment>
<feature type="domain" description="RdRp catalytic" evidence="8">
    <location>
        <begin position="1420"/>
        <end position="1552"/>
    </location>
</feature>
<keyword evidence="4" id="KW-0645">Protease</keyword>
<dbReference type="InterPro" id="IPR043502">
    <property type="entry name" value="DNA/RNA_pol_sf"/>
</dbReference>
<dbReference type="SUPFAM" id="SSF52540">
    <property type="entry name" value="P-loop containing nucleoside triphosphate hydrolases"/>
    <property type="match status" value="1"/>
</dbReference>
<dbReference type="InterPro" id="IPR014759">
    <property type="entry name" value="Helicase_SF3_ssRNA_vir"/>
</dbReference>
<evidence type="ECO:0000259" key="9">
    <source>
        <dbReference type="PROSITE" id="PS51218"/>
    </source>
</evidence>
<dbReference type="InterPro" id="IPR043504">
    <property type="entry name" value="Peptidase_S1_PA_chymotrypsin"/>
</dbReference>
<evidence type="ECO:0000256" key="4">
    <source>
        <dbReference type="ARBA" id="ARBA00022807"/>
    </source>
</evidence>
<dbReference type="GO" id="GO:0006351">
    <property type="term" value="P:DNA-templated transcription"/>
    <property type="evidence" value="ECO:0007669"/>
    <property type="project" value="InterPro"/>
</dbReference>
<dbReference type="InterPro" id="IPR044067">
    <property type="entry name" value="PCV_3C_PRO"/>
</dbReference>
<reference evidence="11" key="1">
    <citation type="submission" date="2015-01" db="EMBL/GenBank/DDBJ databases">
        <title>Transcriptome Assembly of Fopius arisanus.</title>
        <authorList>
            <person name="Geib S."/>
        </authorList>
    </citation>
    <scope>NUCLEOTIDE SEQUENCE</scope>
</reference>
<dbReference type="InterPro" id="IPR000199">
    <property type="entry name" value="Peptidase_C3A/C3B_picornavir"/>
</dbReference>
<gene>
    <name evidence="11" type="primary">ORF1_0</name>
    <name evidence="11" type="ORF">g.20255</name>
</gene>
<dbReference type="Gene3D" id="1.20.960.20">
    <property type="match status" value="1"/>
</dbReference>
<keyword evidence="3" id="KW-0067">ATP-binding</keyword>
<evidence type="ECO:0000256" key="5">
    <source>
        <dbReference type="ARBA" id="ARBA00022870"/>
    </source>
</evidence>
<dbReference type="PROSITE" id="PS51874">
    <property type="entry name" value="PCV_3C_PRO"/>
    <property type="match status" value="1"/>
</dbReference>
<feature type="domain" description="Peptidase C3" evidence="10">
    <location>
        <begin position="897"/>
        <end position="1133"/>
    </location>
</feature>
<dbReference type="GO" id="GO:0004197">
    <property type="term" value="F:cysteine-type endopeptidase activity"/>
    <property type="evidence" value="ECO:0007669"/>
    <property type="project" value="InterPro"/>
</dbReference>
<dbReference type="GO" id="GO:0039694">
    <property type="term" value="P:viral RNA genome replication"/>
    <property type="evidence" value="ECO:0007669"/>
    <property type="project" value="InterPro"/>
</dbReference>
<dbReference type="InterPro" id="IPR027417">
    <property type="entry name" value="P-loop_NTPase"/>
</dbReference>
<feature type="transmembrane region" description="Helical" evidence="7">
    <location>
        <begin position="796"/>
        <end position="816"/>
    </location>
</feature>
<feature type="transmembrane region" description="Helical" evidence="7">
    <location>
        <begin position="1494"/>
        <end position="1513"/>
    </location>
</feature>
<dbReference type="SUPFAM" id="SSF50494">
    <property type="entry name" value="Trypsin-like serine proteases"/>
    <property type="match status" value="1"/>
</dbReference>
<sequence>MMTSYKTNEFEKYVQGCHSVTITIYADFCFSTEYSYLDTIDSLKQAFPLEENDIYFSLAFKKTRRECFKVLSQLCWDEILIDSIIKMPFEMRGIFDELEPTEYSFIERLLMLSGDVELNPGPVHSKSTIPEREFEVNPKFLRKFLKLRKLFLRLQKNNIPSRQIRHNLDKISQIIAQGSTVSQCLSDRIDEVIFENNRVAQIGVPLSHSLSKDTKDYLDDKMQQARSISDKTMETLKDLFTTFKSNLNDQVGSLLESINLTQKILIFLAFSMCIFYLISKFTGLPDITNTTVFGLLIAFVSITVTCPILKETLSKLIEKFKFKRNGNERFAQGDDDSFDFSCLIPPFFLNAIDDGPSATLLNMWNSRHVDLACKRVSYFGDHKLEAGINRIGTWLKEIIEDTINAFKIKVLGRDPAEFVKEKNPLEKWQEECSKYFEADISRLVTYTDSTLSDLQRLYKTGMDYLRHPLYKSDERIIRDAINQIMRFAEKIKSKVGSTSSVRNPPITLYLYGETGVGKSTLTYPLMCLLLKRIFEKEGNKIMLDDLSKTYKEMIYVRASEQEYWDNYKGQLVTVFDDFNQMKDSSSNPSIELFEIIRSSNIFPYPLHMAAIDEKANTNFSSRVILCTSNNKIPKTESLNYPVAMLRRYCKFLEVKRTPTEDGKFSLDSYTFEEYDPLTSPIQGAPVKSLTHSELIDDLVNRYFNDGNFVKSVDDFIQGTIFAQDGEDKNTYISLGDASCGINSAINTVLEQQECEKTFSYRFRQYMDVKRKDLTAKFLKYKEDNDYHVWNSFSKKAAIVLGIVGVISFGVGLYKYFKGNKPSMNRRSFRKSPPPDSDTEVPIVEGYNQKEVKKRVEGYNQKDVKKRVESVKISNEEAAILLKQEGLNIENHGEACLDVNAKEQLNKVVTKNYYLMTVVCGAKEIVIGHCLFIKGTVAIAPFHFARVFDKCYKENNNSTLNFRSAYGSAGFTTFLSDITFYDFTPKNLHPIKSYSRDIMHFSIRKAHVHSDITNFFADRAELRAVGTTQIILPLIKKESSGKVYLSISQTSGSSCIANVQDIDYRVGTDSMETILLRESWEYSLDTVAGDCGAPLFVRNTKVGPGKIIGIHVAGGYSKVGVNANYATPIYKDDVIEIMKHPDYKNTAQCFGQVFREKIIPIGVPECYQDCEFLVHGKASRTVRHATRTQVTPTPLNEKIRECTMKPAWLRPKLLGDEEFDPYMYRTLKFGKKGTPIKQQHVRFARDALVNDLYNKYLQNRNRLEGKFPAKLTFEQAIIGIPGEEFVNAIKRDTSCGYPLTQEKWTRAKIFGNDQEYNLDTPGVEMLRERVSLYEKGASEGVVYDHYFTDCLKDEKKPIEKAHKARMFSNGPVDYLIWSKMYYNPIVAILSELRNDDHISVGTNVYSQDWDHIARLMKAKSNHIIAGDFEGFDSSEQSEILNEVLEVLIELAKKIFKIDLEHEIQMRAIFVSLVNSLHINGDHVIQWLKSLPSGHYLTAIVNSIYVALLMCLVFMDSVNNFSYTIALLFFMLFALVAYGDDHLVAVPERFLEHFNQITLPKIMEQYGMSYTLESKETDVNFKSRTIEQVTYLKRRFLFDEARQIYIAPLDLNVVLEMSMWTKSTKDIALNTRAILDKALLELSLHEEETWNEWKSKLIEAGEEHISYSSPYIHFDDTREEALGCSMQDDFIAQSSQPSDVIFGNTDKLLRSQCNSNCYLMQARSYLGLPAKIERKQPFQYLGKPESVDSFKWTNNSKKLTC</sequence>
<evidence type="ECO:0000313" key="11">
    <source>
        <dbReference type="EMBL" id="JAG78148.1"/>
    </source>
</evidence>
<proteinExistence type="predicted"/>
<protein>
    <submittedName>
        <fullName evidence="11">ORF1_0 protein</fullName>
    </submittedName>
</protein>
<dbReference type="Pfam" id="PF00548">
    <property type="entry name" value="Peptidase_C3"/>
    <property type="match status" value="1"/>
</dbReference>
<dbReference type="GO" id="GO:0033644">
    <property type="term" value="C:host cell membrane"/>
    <property type="evidence" value="ECO:0007669"/>
    <property type="project" value="UniProtKB-SubCell"/>
</dbReference>
<evidence type="ECO:0000256" key="3">
    <source>
        <dbReference type="ARBA" id="ARBA00022806"/>
    </source>
</evidence>
<evidence type="ECO:0000259" key="10">
    <source>
        <dbReference type="PROSITE" id="PS51874"/>
    </source>
</evidence>
<dbReference type="GO" id="GO:0003968">
    <property type="term" value="F:RNA-directed RNA polymerase activity"/>
    <property type="evidence" value="ECO:0007669"/>
    <property type="project" value="InterPro"/>
</dbReference>
<dbReference type="InterPro" id="IPR043128">
    <property type="entry name" value="Rev_trsase/Diguanyl_cyclase"/>
</dbReference>
<dbReference type="InterPro" id="IPR007094">
    <property type="entry name" value="RNA-dir_pol_PSvirus"/>
</dbReference>
<dbReference type="InterPro" id="IPR009003">
    <property type="entry name" value="Peptidase_S1_PA"/>
</dbReference>
<keyword evidence="3" id="KW-0347">Helicase</keyword>
<keyword evidence="7" id="KW-0812">Transmembrane</keyword>
<dbReference type="Gene3D" id="3.30.70.270">
    <property type="match status" value="1"/>
</dbReference>
<dbReference type="EMBL" id="GBYB01008381">
    <property type="protein sequence ID" value="JAG78148.1"/>
    <property type="molecule type" value="Transcribed_RNA"/>
</dbReference>
<evidence type="ECO:0000256" key="1">
    <source>
        <dbReference type="ARBA" id="ARBA00004551"/>
    </source>
</evidence>
<dbReference type="InterPro" id="IPR001205">
    <property type="entry name" value="RNA-dir_pol_C"/>
</dbReference>
<name>A0A0C9RMV9_9HYME</name>
<keyword evidence="6 7" id="KW-0472">Membrane</keyword>
<keyword evidence="4" id="KW-0788">Thiol protease</keyword>
<dbReference type="PROSITE" id="PS50507">
    <property type="entry name" value="RDRP_SSRNA_POS"/>
    <property type="match status" value="1"/>
</dbReference>
<feature type="transmembrane region" description="Helical" evidence="7">
    <location>
        <begin position="260"/>
        <end position="278"/>
    </location>
</feature>
<dbReference type="GO" id="GO:0003724">
    <property type="term" value="F:RNA helicase activity"/>
    <property type="evidence" value="ECO:0007669"/>
    <property type="project" value="InterPro"/>
</dbReference>
<evidence type="ECO:0000259" key="8">
    <source>
        <dbReference type="PROSITE" id="PS50507"/>
    </source>
</evidence>
<dbReference type="CDD" id="cd23194">
    <property type="entry name" value="Dicistroviridae_RdRp"/>
    <property type="match status" value="1"/>
</dbReference>
<feature type="transmembrane region" description="Helical" evidence="7">
    <location>
        <begin position="1519"/>
        <end position="1537"/>
    </location>
</feature>
<dbReference type="GO" id="GO:0006508">
    <property type="term" value="P:proteolysis"/>
    <property type="evidence" value="ECO:0007669"/>
    <property type="project" value="InterPro"/>
</dbReference>
<accession>A0A0C9RMV9</accession>
<dbReference type="Gene3D" id="2.40.10.10">
    <property type="entry name" value="Trypsin-like serine proteases"/>
    <property type="match status" value="1"/>
</dbReference>
<dbReference type="PROSITE" id="PS51218">
    <property type="entry name" value="SF3_HELICASE_2"/>
    <property type="match status" value="1"/>
</dbReference>
<evidence type="ECO:0000256" key="2">
    <source>
        <dbReference type="ARBA" id="ARBA00022801"/>
    </source>
</evidence>
<feature type="transmembrane region" description="Helical" evidence="7">
    <location>
        <begin position="290"/>
        <end position="310"/>
    </location>
</feature>
<feature type="domain" description="SF3 helicase" evidence="9">
    <location>
        <begin position="484"/>
        <end position="667"/>
    </location>
</feature>
<dbReference type="Gene3D" id="3.40.50.300">
    <property type="entry name" value="P-loop containing nucleotide triphosphate hydrolases"/>
    <property type="match status" value="1"/>
</dbReference>
<dbReference type="SUPFAM" id="SSF56672">
    <property type="entry name" value="DNA/RNA polymerases"/>
    <property type="match status" value="1"/>
</dbReference>
<keyword evidence="7" id="KW-1133">Transmembrane helix</keyword>
<organism evidence="11">
    <name type="scientific">Fopius arisanus</name>
    <dbReference type="NCBI Taxonomy" id="64838"/>
    <lineage>
        <taxon>Eukaryota</taxon>
        <taxon>Metazoa</taxon>
        <taxon>Ecdysozoa</taxon>
        <taxon>Arthropoda</taxon>
        <taxon>Hexapoda</taxon>
        <taxon>Insecta</taxon>
        <taxon>Pterygota</taxon>
        <taxon>Neoptera</taxon>
        <taxon>Endopterygota</taxon>
        <taxon>Hymenoptera</taxon>
        <taxon>Apocrita</taxon>
        <taxon>Ichneumonoidea</taxon>
        <taxon>Braconidae</taxon>
        <taxon>Opiinae</taxon>
        <taxon>Fopius</taxon>
    </lineage>
</organism>
<dbReference type="InterPro" id="IPR000605">
    <property type="entry name" value="Helicase_SF3_ssDNA/RNA_vir"/>
</dbReference>
<keyword evidence="2" id="KW-0378">Hydrolase</keyword>
<evidence type="ECO:0000256" key="7">
    <source>
        <dbReference type="SAM" id="Phobius"/>
    </source>
</evidence>
<keyword evidence="3" id="KW-0547">Nucleotide-binding</keyword>
<dbReference type="GO" id="GO:0071897">
    <property type="term" value="P:DNA biosynthetic process"/>
    <property type="evidence" value="ECO:0007669"/>
    <property type="project" value="UniProtKB-ARBA"/>
</dbReference>